<dbReference type="RefSeq" id="XP_021824638.1">
    <property type="nucleotide sequence ID" value="XM_021968946.1"/>
</dbReference>
<evidence type="ECO:0000313" key="3">
    <source>
        <dbReference type="RefSeq" id="XP_021824638.1"/>
    </source>
</evidence>
<dbReference type="PANTHER" id="PTHR47150">
    <property type="entry name" value="OS12G0169200 PROTEIN"/>
    <property type="match status" value="1"/>
</dbReference>
<keyword evidence="2" id="KW-1185">Reference proteome</keyword>
<reference evidence="3" key="1">
    <citation type="submission" date="2025-08" db="UniProtKB">
        <authorList>
            <consortium name="RefSeq"/>
        </authorList>
    </citation>
    <scope>IDENTIFICATION</scope>
</reference>
<proteinExistence type="predicted"/>
<accession>A0A6P5TBI9</accession>
<dbReference type="Pfam" id="PF04827">
    <property type="entry name" value="Plant_tran"/>
    <property type="match status" value="1"/>
</dbReference>
<organism evidence="2 3">
    <name type="scientific">Prunus avium</name>
    <name type="common">Cherry</name>
    <name type="synonym">Cerasus avium</name>
    <dbReference type="NCBI Taxonomy" id="42229"/>
    <lineage>
        <taxon>Eukaryota</taxon>
        <taxon>Viridiplantae</taxon>
        <taxon>Streptophyta</taxon>
        <taxon>Embryophyta</taxon>
        <taxon>Tracheophyta</taxon>
        <taxon>Spermatophyta</taxon>
        <taxon>Magnoliopsida</taxon>
        <taxon>eudicotyledons</taxon>
        <taxon>Gunneridae</taxon>
        <taxon>Pentapetalae</taxon>
        <taxon>rosids</taxon>
        <taxon>fabids</taxon>
        <taxon>Rosales</taxon>
        <taxon>Rosaceae</taxon>
        <taxon>Amygdaloideae</taxon>
        <taxon>Amygdaleae</taxon>
        <taxon>Prunus</taxon>
    </lineage>
</organism>
<protein>
    <submittedName>
        <fullName evidence="3">Uncharacterized protein LOC110765738</fullName>
    </submittedName>
</protein>
<feature type="region of interest" description="Disordered" evidence="1">
    <location>
        <begin position="1"/>
        <end position="29"/>
    </location>
</feature>
<dbReference type="KEGG" id="pavi:110765738"/>
<dbReference type="Proteomes" id="UP000515124">
    <property type="component" value="Unplaced"/>
</dbReference>
<gene>
    <name evidence="3" type="primary">LOC110765738</name>
</gene>
<dbReference type="Gramene" id="Pav_sc0001196.1_g2020.1.br:mrna">
    <property type="protein sequence ID" value="Pav_sc0001196.1_g2020.1.br:CDS:1"/>
    <property type="gene ID" value="Pav_sc0001196.1_g2020.1.br"/>
</dbReference>
<dbReference type="InterPro" id="IPR006912">
    <property type="entry name" value="Harbinger_derived_prot"/>
</dbReference>
<evidence type="ECO:0000313" key="2">
    <source>
        <dbReference type="Proteomes" id="UP000515124"/>
    </source>
</evidence>
<evidence type="ECO:0000256" key="1">
    <source>
        <dbReference type="SAM" id="MobiDB-lite"/>
    </source>
</evidence>
<dbReference type="PANTHER" id="PTHR47150:SF5">
    <property type="entry name" value="OS07G0546750 PROTEIN"/>
    <property type="match status" value="1"/>
</dbReference>
<dbReference type="AlphaFoldDB" id="A0A6P5TBI9"/>
<dbReference type="GeneID" id="110765738"/>
<sequence>MAVGMLDLSRQGRHRGSQEGRGSNLDRHRHSRGKNLLEDYFIPNYVYYNVDFRGRYKMQPHLFNKVIHDVYNYDAYFIRKCDVARVFRLLQEQKLTIVILMLAYGASADQVDEIARMGKCNTLESLVRFCDAIETLYTRDYLRKPTPRDLQRLLQKAEARGFPDMIGSIDCMHWQ</sequence>
<name>A0A6P5TBI9_PRUAV</name>